<reference evidence="1 2" key="1">
    <citation type="submission" date="2018-07" db="EMBL/GenBank/DDBJ databases">
        <title>Motiliproteus coralliicola sp. nov., a bacterium isolated from Coral.</title>
        <authorList>
            <person name="Wang G."/>
        </authorList>
    </citation>
    <scope>NUCLEOTIDE SEQUENCE [LARGE SCALE GENOMIC DNA]</scope>
    <source>
        <strain evidence="1 2">C34</strain>
    </source>
</reference>
<dbReference type="AlphaFoldDB" id="A0A369WNN0"/>
<evidence type="ECO:0000313" key="1">
    <source>
        <dbReference type="EMBL" id="RDE22669.1"/>
    </source>
</evidence>
<proteinExistence type="predicted"/>
<comment type="caution">
    <text evidence="1">The sequence shown here is derived from an EMBL/GenBank/DDBJ whole genome shotgun (WGS) entry which is preliminary data.</text>
</comment>
<dbReference type="Proteomes" id="UP000253769">
    <property type="component" value="Unassembled WGS sequence"/>
</dbReference>
<evidence type="ECO:0000313" key="2">
    <source>
        <dbReference type="Proteomes" id="UP000253769"/>
    </source>
</evidence>
<dbReference type="InterPro" id="IPR027417">
    <property type="entry name" value="P-loop_NTPase"/>
</dbReference>
<sequence>MACWVVVCWVIACWVARMDVQQEPLPEESQTFSAWNPGIEPDLPAELLPLETIHRAENVTSCLAEVVELAEWTGIPMQELVVFRPERLALHELIVRINADVVVQEAIEEEDLGKHFRNIVSEVMDNYIQPREDEIVEAYQELRTRASEAVLGVLDTSLFASDEPEAPSRSLLDRYFRRRDRRPHRIESTLEKTYRVLRQYKESGLKAQDPFLAAIYKALYKVLGTIAVSRGYIGVEKSLLAKLVTDRVCNLYGSQIVGQIIAPAVRDAIDREGYTRSKVAEKPIVISLKGASAAGKSSLRPMLTKMIGQLGIAMDGYTTISPDIWRRLLLDYSSLGANYKYAGRLTSHEVSAVDTKLDQYIRDKALVDGSIPHLLLDRFRFDSFSSEKIGRILLDTYLKFADTMYLYFVVTPPEATVERGWERGLNRGRYKAVEDFLGHSVEAYEGMPRILFKWLAHDKPKLKYQFLDNSVPKGTFPKTIAYGDRETLTIVDLPAFLNIERYQKINVSAKSPEAVYLDSRAQVDGYSVKLLKRCLSAIPKVDFLDEATGQVFLRAENGVLKVRDRSRLTGLAQNSILGDVLSELDPKIVPTSSARQKQDL</sequence>
<gene>
    <name evidence="1" type="ORF">DV711_08800</name>
</gene>
<dbReference type="EMBL" id="QQOH01000002">
    <property type="protein sequence ID" value="RDE22669.1"/>
    <property type="molecule type" value="Genomic_DNA"/>
</dbReference>
<dbReference type="Gene3D" id="3.40.50.300">
    <property type="entry name" value="P-loop containing nucleotide triphosphate hydrolases"/>
    <property type="match status" value="1"/>
</dbReference>
<accession>A0A369WNN0</accession>
<organism evidence="1 2">
    <name type="scientific">Motiliproteus coralliicola</name>
    <dbReference type="NCBI Taxonomy" id="2283196"/>
    <lineage>
        <taxon>Bacteria</taxon>
        <taxon>Pseudomonadati</taxon>
        <taxon>Pseudomonadota</taxon>
        <taxon>Gammaproteobacteria</taxon>
        <taxon>Oceanospirillales</taxon>
        <taxon>Oceanospirillaceae</taxon>
        <taxon>Motiliproteus</taxon>
    </lineage>
</organism>
<dbReference type="SUPFAM" id="SSF52540">
    <property type="entry name" value="P-loop containing nucleoside triphosphate hydrolases"/>
    <property type="match status" value="1"/>
</dbReference>
<name>A0A369WNN0_9GAMM</name>
<keyword evidence="2" id="KW-1185">Reference proteome</keyword>
<protein>
    <submittedName>
        <fullName evidence="1">Uncharacterized protein</fullName>
    </submittedName>
</protein>